<dbReference type="InterPro" id="IPR000644">
    <property type="entry name" value="CBS_dom"/>
</dbReference>
<evidence type="ECO:0000256" key="11">
    <source>
        <dbReference type="RuleBase" id="RU361221"/>
    </source>
</evidence>
<reference evidence="13" key="1">
    <citation type="submission" date="2021-01" db="UniProtKB">
        <authorList>
            <consortium name="EnsemblMetazoa"/>
        </authorList>
    </citation>
    <scope>IDENTIFICATION</scope>
</reference>
<dbReference type="CTD" id="36381"/>
<feature type="transmembrane region" description="Helical" evidence="11">
    <location>
        <begin position="482"/>
        <end position="500"/>
    </location>
</feature>
<keyword evidence="8 11" id="KW-0472">Membrane</keyword>
<dbReference type="InterPro" id="IPR001807">
    <property type="entry name" value="ClC"/>
</dbReference>
<dbReference type="Gene3D" id="3.10.580.10">
    <property type="entry name" value="CBS-domain"/>
    <property type="match status" value="1"/>
</dbReference>
<feature type="transmembrane region" description="Helical" evidence="11">
    <location>
        <begin position="196"/>
        <end position="214"/>
    </location>
</feature>
<dbReference type="OrthoDB" id="428525at2759"/>
<keyword evidence="7 10" id="KW-0129">CBS domain</keyword>
<dbReference type="EnsemblMetazoa" id="XM_022792642">
    <property type="protein sequence ID" value="XP_022648377"/>
    <property type="gene ID" value="LOC111244976"/>
</dbReference>
<name>A0A7M7J8K8_VARDE</name>
<keyword evidence="9 11" id="KW-0868">Chloride</keyword>
<feature type="transmembrane region" description="Helical" evidence="11">
    <location>
        <begin position="550"/>
        <end position="570"/>
    </location>
</feature>
<dbReference type="OMA" id="KCDHNGF"/>
<dbReference type="PROSITE" id="PS51371">
    <property type="entry name" value="CBS"/>
    <property type="match status" value="1"/>
</dbReference>
<dbReference type="AlphaFoldDB" id="A0A7M7J8K8"/>
<feature type="domain" description="CBS" evidence="12">
    <location>
        <begin position="739"/>
        <end position="797"/>
    </location>
</feature>
<feature type="transmembrane region" description="Helical" evidence="11">
    <location>
        <begin position="382"/>
        <end position="403"/>
    </location>
</feature>
<keyword evidence="5 11" id="KW-1133">Transmembrane helix</keyword>
<evidence type="ECO:0000256" key="9">
    <source>
        <dbReference type="ARBA" id="ARBA00023214"/>
    </source>
</evidence>
<comment type="similarity">
    <text evidence="11">Belongs to the chloride channel (TC 2.A.49) family.</text>
</comment>
<evidence type="ECO:0000313" key="14">
    <source>
        <dbReference type="Proteomes" id="UP000594260"/>
    </source>
</evidence>
<keyword evidence="3 11" id="KW-0812">Transmembrane</keyword>
<feature type="transmembrane region" description="Helical" evidence="11">
    <location>
        <begin position="454"/>
        <end position="475"/>
    </location>
</feature>
<dbReference type="SMART" id="SM00116">
    <property type="entry name" value="CBS"/>
    <property type="match status" value="2"/>
</dbReference>
<dbReference type="KEGG" id="vde:111244976"/>
<dbReference type="InterPro" id="IPR046342">
    <property type="entry name" value="CBS_dom_sf"/>
</dbReference>
<dbReference type="GO" id="GO:0005765">
    <property type="term" value="C:lysosomal membrane"/>
    <property type="evidence" value="ECO:0007669"/>
    <property type="project" value="TreeGrafter"/>
</dbReference>
<evidence type="ECO:0000313" key="13">
    <source>
        <dbReference type="EnsemblMetazoa" id="XP_022648377"/>
    </source>
</evidence>
<dbReference type="InterPro" id="IPR051280">
    <property type="entry name" value="Cl-channel/antiporter"/>
</dbReference>
<evidence type="ECO:0000256" key="7">
    <source>
        <dbReference type="ARBA" id="ARBA00023122"/>
    </source>
</evidence>
<dbReference type="InterPro" id="IPR014743">
    <property type="entry name" value="Cl-channel_core"/>
</dbReference>
<feature type="transmembrane region" description="Helical" evidence="11">
    <location>
        <begin position="96"/>
        <end position="117"/>
    </location>
</feature>
<dbReference type="SUPFAM" id="SSF54631">
    <property type="entry name" value="CBS-domain pair"/>
    <property type="match status" value="1"/>
</dbReference>
<feature type="transmembrane region" description="Helical" evidence="11">
    <location>
        <begin position="292"/>
        <end position="314"/>
    </location>
</feature>
<dbReference type="GeneID" id="111244976"/>
<evidence type="ECO:0000256" key="3">
    <source>
        <dbReference type="ARBA" id="ARBA00022692"/>
    </source>
</evidence>
<dbReference type="SUPFAM" id="SSF81340">
    <property type="entry name" value="Clc chloride channel"/>
    <property type="match status" value="1"/>
</dbReference>
<dbReference type="Pfam" id="PF00571">
    <property type="entry name" value="CBS"/>
    <property type="match status" value="1"/>
</dbReference>
<feature type="transmembrane region" description="Helical" evidence="11">
    <location>
        <begin position="257"/>
        <end position="280"/>
    </location>
</feature>
<proteinExistence type="inferred from homology"/>
<evidence type="ECO:0000256" key="8">
    <source>
        <dbReference type="ARBA" id="ARBA00023136"/>
    </source>
</evidence>
<dbReference type="InParanoid" id="A0A7M7J8K8"/>
<evidence type="ECO:0000256" key="1">
    <source>
        <dbReference type="ARBA" id="ARBA00004141"/>
    </source>
</evidence>
<evidence type="ECO:0000256" key="5">
    <source>
        <dbReference type="ARBA" id="ARBA00022989"/>
    </source>
</evidence>
<organism evidence="13 14">
    <name type="scientific">Varroa destructor</name>
    <name type="common">Honeybee mite</name>
    <dbReference type="NCBI Taxonomy" id="109461"/>
    <lineage>
        <taxon>Eukaryota</taxon>
        <taxon>Metazoa</taxon>
        <taxon>Ecdysozoa</taxon>
        <taxon>Arthropoda</taxon>
        <taxon>Chelicerata</taxon>
        <taxon>Arachnida</taxon>
        <taxon>Acari</taxon>
        <taxon>Parasitiformes</taxon>
        <taxon>Mesostigmata</taxon>
        <taxon>Gamasina</taxon>
        <taxon>Dermanyssoidea</taxon>
        <taxon>Varroidae</taxon>
        <taxon>Varroa</taxon>
    </lineage>
</organism>
<sequence>MATSSEEVCKASFYQEDDVQEISAQLHDQADNASLLRRRRTSYSGKREILGSLKLISQKYESLDYDPCESQLFIEEHHRINKNNSFRSTWIELQRWLVILVIGVLTAFTAIFIDVSIEELSSIKFGIIQKLMNRCVHDNCLVQPYLAWIMANALPVLIGSLLVTFISPVAAGSGIPVIKCYLNGVKIPEMVRIKTLIVKSVGVILSVVGGLAVGKEGPMVHCGAVIAAGISQGKSSTLKRDFKIFHEFRQDHEKRDFVSAGAAAGVAAAFGAPVGGVLFALEEGASFWNQALTWKIFFCSTVSAFTLSFCLSLYHGEPGVLSSAGLLNFGSFGSSVHWEIIEIPLYMFMGAIGGVLGAFYNYLNYRLSVFRAQFIHRKPMKVVEGVLVAVITATVAFFLIELIDDCSAQQDEKHTDNSLQFHCKDGKYSVIGQLWFQTPEKSVRSLFHMPEGTWSASTLSIFFVVYFIINCWTYGLSVSSGVFIPTLLMGAVFGRLFGIATKTLVSHFDYKWDVEPGKFALIGAAATLGGVVRMTLSLSVILIEATRDITFCMPIVITLIVAKWVGDYLFEGLYDFHFQLSRVPFLNWEAPKEGHHIYASEIMAFPVVTLPTVVKVGDLMDILSKTTHNGFPVTDGVDPETLYRGGGKFEEAKGFNEVGVSGIDGTSRPKHFGRFRGLILRDQLIVLLQNKIFNEMVDVIWTRMGSRDFREPYPRYSSVNQVHVSLAEREFHIDLRPFMNFSAYSISHNSSLYRIHKLFRALGLRHLTVVNDQNEVVGMITRKDLAVFRSHSRFGKTTLELLHISHG</sequence>
<keyword evidence="4" id="KW-0677">Repeat</keyword>
<evidence type="ECO:0000259" key="12">
    <source>
        <dbReference type="PROSITE" id="PS51371"/>
    </source>
</evidence>
<evidence type="ECO:0000256" key="10">
    <source>
        <dbReference type="PROSITE-ProRule" id="PRU00703"/>
    </source>
</evidence>
<keyword evidence="6 11" id="KW-0406">Ion transport</keyword>
<keyword evidence="2 11" id="KW-0813">Transport</keyword>
<feature type="transmembrane region" description="Helical" evidence="11">
    <location>
        <begin position="520"/>
        <end position="543"/>
    </location>
</feature>
<protein>
    <recommendedName>
        <fullName evidence="11">Chloride channel protein</fullName>
    </recommendedName>
</protein>
<evidence type="ECO:0000256" key="2">
    <source>
        <dbReference type="ARBA" id="ARBA00022448"/>
    </source>
</evidence>
<dbReference type="PANTHER" id="PTHR11689">
    <property type="entry name" value="CHLORIDE CHANNEL PROTEIN CLC FAMILY MEMBER"/>
    <property type="match status" value="1"/>
</dbReference>
<evidence type="ECO:0000256" key="4">
    <source>
        <dbReference type="ARBA" id="ARBA00022737"/>
    </source>
</evidence>
<dbReference type="Pfam" id="PF00654">
    <property type="entry name" value="Voltage_CLC"/>
    <property type="match status" value="1"/>
</dbReference>
<feature type="transmembrane region" description="Helical" evidence="11">
    <location>
        <begin position="343"/>
        <end position="362"/>
    </location>
</feature>
<dbReference type="RefSeq" id="XP_022648377.1">
    <property type="nucleotide sequence ID" value="XM_022792642.1"/>
</dbReference>
<accession>A0A7M7J8K8</accession>
<dbReference type="PANTHER" id="PTHR11689:SF136">
    <property type="entry name" value="H(+)_CL(-) EXCHANGE TRANSPORTER 7"/>
    <property type="match status" value="1"/>
</dbReference>
<feature type="transmembrane region" description="Helical" evidence="11">
    <location>
        <begin position="153"/>
        <end position="175"/>
    </location>
</feature>
<dbReference type="Gene3D" id="1.10.3080.10">
    <property type="entry name" value="Clc chloride channel"/>
    <property type="match status" value="1"/>
</dbReference>
<dbReference type="PRINTS" id="PR00762">
    <property type="entry name" value="CLCHANNEL"/>
</dbReference>
<evidence type="ECO:0000256" key="6">
    <source>
        <dbReference type="ARBA" id="ARBA00023065"/>
    </source>
</evidence>
<keyword evidence="14" id="KW-1185">Reference proteome</keyword>
<comment type="subcellular location">
    <subcellularLocation>
        <location evidence="1 11">Membrane</location>
        <topology evidence="1 11">Multi-pass membrane protein</topology>
    </subcellularLocation>
</comment>
<dbReference type="FunCoup" id="A0A7M7J8K8">
    <property type="interactions" value="930"/>
</dbReference>
<dbReference type="Proteomes" id="UP000594260">
    <property type="component" value="Unplaced"/>
</dbReference>
<dbReference type="GO" id="GO:0005254">
    <property type="term" value="F:chloride channel activity"/>
    <property type="evidence" value="ECO:0007669"/>
    <property type="project" value="UniProtKB-UniRule"/>
</dbReference>
<dbReference type="CDD" id="cd04591">
    <property type="entry name" value="CBS_pair_voltage-gated_CLC_euk_bac"/>
    <property type="match status" value="1"/>
</dbReference>